<keyword evidence="6" id="KW-1185">Reference proteome</keyword>
<dbReference type="InterPro" id="IPR037923">
    <property type="entry name" value="HTH-like"/>
</dbReference>
<dbReference type="InterPro" id="IPR014710">
    <property type="entry name" value="RmlC-like_jellyroll"/>
</dbReference>
<gene>
    <name evidence="5" type="ORF">FSB75_21595</name>
</gene>
<dbReference type="Pfam" id="PF12833">
    <property type="entry name" value="HTH_18"/>
    <property type="match status" value="1"/>
</dbReference>
<dbReference type="GO" id="GO:0043565">
    <property type="term" value="F:sequence-specific DNA binding"/>
    <property type="evidence" value="ECO:0007669"/>
    <property type="project" value="InterPro"/>
</dbReference>
<dbReference type="InterPro" id="IPR003313">
    <property type="entry name" value="AraC-bd"/>
</dbReference>
<dbReference type="InterPro" id="IPR009057">
    <property type="entry name" value="Homeodomain-like_sf"/>
</dbReference>
<dbReference type="Proteomes" id="UP000321204">
    <property type="component" value="Chromosome"/>
</dbReference>
<protein>
    <submittedName>
        <fullName evidence="5">Helix-turn-helix domain-containing protein</fullName>
    </submittedName>
</protein>
<name>A0A5B8UPK7_9BACT</name>
<evidence type="ECO:0000313" key="5">
    <source>
        <dbReference type="EMBL" id="QEC58386.1"/>
    </source>
</evidence>
<dbReference type="SMART" id="SM00342">
    <property type="entry name" value="HTH_ARAC"/>
    <property type="match status" value="1"/>
</dbReference>
<evidence type="ECO:0000259" key="4">
    <source>
        <dbReference type="PROSITE" id="PS01124"/>
    </source>
</evidence>
<organism evidence="5 6">
    <name type="scientific">Flavisolibacter ginsenosidimutans</name>
    <dbReference type="NCBI Taxonomy" id="661481"/>
    <lineage>
        <taxon>Bacteria</taxon>
        <taxon>Pseudomonadati</taxon>
        <taxon>Bacteroidota</taxon>
        <taxon>Chitinophagia</taxon>
        <taxon>Chitinophagales</taxon>
        <taxon>Chitinophagaceae</taxon>
        <taxon>Flavisolibacter</taxon>
    </lineage>
</organism>
<dbReference type="AlphaFoldDB" id="A0A5B8UPK7"/>
<dbReference type="Pfam" id="PF02311">
    <property type="entry name" value="AraC_binding"/>
    <property type="match status" value="1"/>
</dbReference>
<keyword evidence="2" id="KW-0238">DNA-binding</keyword>
<accession>A0A5B8UPK7</accession>
<feature type="domain" description="HTH araC/xylS-type" evidence="4">
    <location>
        <begin position="182"/>
        <end position="280"/>
    </location>
</feature>
<dbReference type="PROSITE" id="PS01124">
    <property type="entry name" value="HTH_ARAC_FAMILY_2"/>
    <property type="match status" value="1"/>
</dbReference>
<keyword evidence="1" id="KW-0805">Transcription regulation</keyword>
<dbReference type="PROSITE" id="PS00041">
    <property type="entry name" value="HTH_ARAC_FAMILY_1"/>
    <property type="match status" value="1"/>
</dbReference>
<dbReference type="Gene3D" id="1.10.10.60">
    <property type="entry name" value="Homeodomain-like"/>
    <property type="match status" value="2"/>
</dbReference>
<dbReference type="SUPFAM" id="SSF51215">
    <property type="entry name" value="Regulatory protein AraC"/>
    <property type="match status" value="1"/>
</dbReference>
<dbReference type="PANTHER" id="PTHR43280:SF27">
    <property type="entry name" value="TRANSCRIPTIONAL REGULATOR MTLR"/>
    <property type="match status" value="1"/>
</dbReference>
<evidence type="ECO:0000256" key="2">
    <source>
        <dbReference type="ARBA" id="ARBA00023125"/>
    </source>
</evidence>
<dbReference type="SUPFAM" id="SSF46689">
    <property type="entry name" value="Homeodomain-like"/>
    <property type="match status" value="2"/>
</dbReference>
<dbReference type="KEGG" id="fgg:FSB75_21595"/>
<dbReference type="InterPro" id="IPR018062">
    <property type="entry name" value="HTH_AraC-typ_CS"/>
</dbReference>
<sequence length="283" mass="32388">MKPLLFDVKSLLNDSIYVKEIDTLQLEDQFHFHNAYEIAYIIKSHGKRIIGDSIENFTHGDLVLLGLHVPHVSYFSNEQGAALQALVIYFNPDWLTEEHLNSPNLTKLRKLLKDLQRGIKVHGPAKKKVIKLLYTLKNGKGLERIITILSILQIISNSGEYKCLASEGYSSSYHQTGLKRMDQIYKYVLENFTETIKLEKIAAIANITPTSFCKYFKSNTKKTFSNFVNEIRIGYACKLLCNEDSSISEVGFKCGFNTLANFNRTFKQITRMAPSEYKNKIKL</sequence>
<dbReference type="PANTHER" id="PTHR43280">
    <property type="entry name" value="ARAC-FAMILY TRANSCRIPTIONAL REGULATOR"/>
    <property type="match status" value="1"/>
</dbReference>
<dbReference type="RefSeq" id="WP_146791690.1">
    <property type="nucleotide sequence ID" value="NZ_BAABIO010000003.1"/>
</dbReference>
<dbReference type="Gene3D" id="2.60.120.10">
    <property type="entry name" value="Jelly Rolls"/>
    <property type="match status" value="1"/>
</dbReference>
<dbReference type="InterPro" id="IPR018060">
    <property type="entry name" value="HTH_AraC"/>
</dbReference>
<dbReference type="GO" id="GO:0003700">
    <property type="term" value="F:DNA-binding transcription factor activity"/>
    <property type="evidence" value="ECO:0007669"/>
    <property type="project" value="InterPro"/>
</dbReference>
<dbReference type="OrthoDB" id="745435at2"/>
<evidence type="ECO:0000256" key="1">
    <source>
        <dbReference type="ARBA" id="ARBA00023015"/>
    </source>
</evidence>
<proteinExistence type="predicted"/>
<evidence type="ECO:0000313" key="6">
    <source>
        <dbReference type="Proteomes" id="UP000321204"/>
    </source>
</evidence>
<evidence type="ECO:0000256" key="3">
    <source>
        <dbReference type="ARBA" id="ARBA00023163"/>
    </source>
</evidence>
<keyword evidence="3" id="KW-0804">Transcription</keyword>
<reference evidence="5 6" key="1">
    <citation type="journal article" date="2015" name="Int. J. Syst. Evol. Microbiol.">
        <title>Flavisolibacter ginsenosidimutans sp. nov., with ginsenoside-converting activity isolated from soil used for cultivating ginseng.</title>
        <authorList>
            <person name="Zhao Y."/>
            <person name="Liu Q."/>
            <person name="Kang M.S."/>
            <person name="Jin F."/>
            <person name="Yu H."/>
            <person name="Im W.T."/>
        </authorList>
    </citation>
    <scope>NUCLEOTIDE SEQUENCE [LARGE SCALE GENOMIC DNA]</scope>
    <source>
        <strain evidence="5 6">Gsoil 636</strain>
    </source>
</reference>
<dbReference type="EMBL" id="CP042433">
    <property type="protein sequence ID" value="QEC58386.1"/>
    <property type="molecule type" value="Genomic_DNA"/>
</dbReference>